<dbReference type="HAMAP" id="MF_01032">
    <property type="entry name" value="LeuD_type2"/>
    <property type="match status" value="1"/>
</dbReference>
<keyword evidence="3" id="KW-0432">Leucine biosynthesis</keyword>
<dbReference type="GO" id="GO:0009098">
    <property type="term" value="P:L-leucine biosynthetic process"/>
    <property type="evidence" value="ECO:0007669"/>
    <property type="project" value="UniProtKB-UniRule"/>
</dbReference>
<comment type="pathway">
    <text evidence="3">Amino-acid biosynthesis; L-leucine biosynthesis; L-leucine from 3-methyl-2-oxobutanoate: step 2/4.</text>
</comment>
<comment type="function">
    <text evidence="3">Catalyzes the isomerization between 2-isopropylmalate and 3-isopropylmalate, via the formation of 2-isopropylmaleate.</text>
</comment>
<name>A0A2H5Y3H4_9CHLR</name>
<keyword evidence="3" id="KW-0100">Branched-chain amino acid biosynthesis</keyword>
<keyword evidence="3" id="KW-0028">Amino-acid biosynthesis</keyword>
<dbReference type="PANTHER" id="PTHR43345">
    <property type="entry name" value="3-ISOPROPYLMALATE DEHYDRATASE SMALL SUBUNIT 2-RELATED-RELATED"/>
    <property type="match status" value="1"/>
</dbReference>
<dbReference type="EMBL" id="BEHY01000002">
    <property type="protein sequence ID" value="GBD07908.1"/>
    <property type="molecule type" value="Genomic_DNA"/>
</dbReference>
<dbReference type="GO" id="GO:0003861">
    <property type="term" value="F:3-isopropylmalate dehydratase activity"/>
    <property type="evidence" value="ECO:0007669"/>
    <property type="project" value="UniProtKB-UniRule"/>
</dbReference>
<dbReference type="Pfam" id="PF00694">
    <property type="entry name" value="Aconitase_C"/>
    <property type="match status" value="1"/>
</dbReference>
<keyword evidence="2 3" id="KW-0456">Lyase</keyword>
<dbReference type="SUPFAM" id="SSF52016">
    <property type="entry name" value="LeuD/IlvD-like"/>
    <property type="match status" value="1"/>
</dbReference>
<gene>
    <name evidence="5" type="primary">DmdB_1</name>
    <name evidence="3" type="synonym">leuD</name>
    <name evidence="5" type="ORF">HRbin22_00134</name>
</gene>
<dbReference type="InterPro" id="IPR011827">
    <property type="entry name" value="LeuD_type2/HacB/DmdB"/>
</dbReference>
<evidence type="ECO:0000313" key="6">
    <source>
        <dbReference type="Proteomes" id="UP000236642"/>
    </source>
</evidence>
<evidence type="ECO:0000256" key="2">
    <source>
        <dbReference type="ARBA" id="ARBA00023239"/>
    </source>
</evidence>
<dbReference type="InterPro" id="IPR015928">
    <property type="entry name" value="Aconitase/3IPM_dehydase_swvl"/>
</dbReference>
<dbReference type="CDD" id="cd01577">
    <property type="entry name" value="IPMI_Swivel"/>
    <property type="match status" value="1"/>
</dbReference>
<protein>
    <recommendedName>
        <fullName evidence="3">3-isopropylmalate dehydratase small subunit</fullName>
        <ecNumber evidence="3">4.2.1.33</ecNumber>
    </recommendedName>
    <alternativeName>
        <fullName evidence="3">Alpha-IPM isomerase</fullName>
        <shortName evidence="3">IPMI</shortName>
    </alternativeName>
    <alternativeName>
        <fullName evidence="3">Isopropylmalate isomerase</fullName>
    </alternativeName>
</protein>
<comment type="subunit">
    <text evidence="3">Heterodimer of LeuC and LeuD.</text>
</comment>
<dbReference type="InterPro" id="IPR000573">
    <property type="entry name" value="AconitaseA/IPMdHydase_ssu_swvl"/>
</dbReference>
<dbReference type="Proteomes" id="UP000236642">
    <property type="component" value="Unassembled WGS sequence"/>
</dbReference>
<dbReference type="InterPro" id="IPR050075">
    <property type="entry name" value="LeuD"/>
</dbReference>
<comment type="catalytic activity">
    <reaction evidence="3">
        <text>(2R,3S)-3-isopropylmalate = (2S)-2-isopropylmalate</text>
        <dbReference type="Rhea" id="RHEA:32287"/>
        <dbReference type="ChEBI" id="CHEBI:1178"/>
        <dbReference type="ChEBI" id="CHEBI:35121"/>
        <dbReference type="EC" id="4.2.1.33"/>
    </reaction>
</comment>
<organism evidence="5 6">
    <name type="scientific">Candidatus Thermoflexus japonica</name>
    <dbReference type="NCBI Taxonomy" id="2035417"/>
    <lineage>
        <taxon>Bacteria</taxon>
        <taxon>Bacillati</taxon>
        <taxon>Chloroflexota</taxon>
        <taxon>Thermoflexia</taxon>
        <taxon>Thermoflexales</taxon>
        <taxon>Thermoflexaceae</taxon>
        <taxon>Thermoflexus</taxon>
    </lineage>
</organism>
<comment type="caution">
    <text evidence="5">The sequence shown here is derived from an EMBL/GenBank/DDBJ whole genome shotgun (WGS) entry which is preliminary data.</text>
</comment>
<evidence type="ECO:0000256" key="3">
    <source>
        <dbReference type="HAMAP-Rule" id="MF_01032"/>
    </source>
</evidence>
<accession>A0A2H5Y3H4</accession>
<dbReference type="PANTHER" id="PTHR43345:SF2">
    <property type="entry name" value="3-ISOPROPYLMALATE DEHYDRATASE SMALL SUBUNIT 1"/>
    <property type="match status" value="1"/>
</dbReference>
<feature type="domain" description="Aconitase A/isopropylmalate dehydratase small subunit swivel" evidence="4">
    <location>
        <begin position="45"/>
        <end position="108"/>
    </location>
</feature>
<dbReference type="InterPro" id="IPR033940">
    <property type="entry name" value="IPMI_Swivel"/>
</dbReference>
<evidence type="ECO:0000259" key="4">
    <source>
        <dbReference type="Pfam" id="PF00694"/>
    </source>
</evidence>
<dbReference type="AlphaFoldDB" id="A0A2H5Y3H4"/>
<evidence type="ECO:0000256" key="1">
    <source>
        <dbReference type="ARBA" id="ARBA00009869"/>
    </source>
</evidence>
<dbReference type="UniPathway" id="UPA00048">
    <property type="reaction ID" value="UER00071"/>
</dbReference>
<dbReference type="Gene3D" id="3.20.19.10">
    <property type="entry name" value="Aconitase, domain 4"/>
    <property type="match status" value="1"/>
</dbReference>
<sequence length="178" mass="19513">MRLRGRVWKYGDHINTDVIFPGKYTYTITDPAEMARHALEDLDPAFAREVRPGDIIVAGRNWGCGSSREQAVIALKAAGVRAIIARSFARIYFRNAINNGLLPIVCPEAVDAIEPGEEIEIDLETCTIHCRAGAFPFPPLSPTVRSILEAGGLLPMLCRRLGLPIPPEAFFPTGEAKD</sequence>
<dbReference type="EC" id="4.2.1.33" evidence="3"/>
<reference evidence="6" key="1">
    <citation type="submission" date="2017-09" db="EMBL/GenBank/DDBJ databases">
        <title>Metaegenomics of thermophilic ammonia-oxidizing enrichment culture.</title>
        <authorList>
            <person name="Kato S."/>
            <person name="Suzuki K."/>
        </authorList>
    </citation>
    <scope>NUCLEOTIDE SEQUENCE [LARGE SCALE GENOMIC DNA]</scope>
</reference>
<evidence type="ECO:0000313" key="5">
    <source>
        <dbReference type="EMBL" id="GBD07908.1"/>
    </source>
</evidence>
<dbReference type="NCBIfam" id="TIGR02087">
    <property type="entry name" value="LEUD_arch"/>
    <property type="match status" value="1"/>
</dbReference>
<proteinExistence type="inferred from homology"/>
<comment type="similarity">
    <text evidence="1 3">Belongs to the LeuD family. LeuD type 2 subfamily.</text>
</comment>